<protein>
    <recommendedName>
        <fullName evidence="2">DUF6385 domain-containing protein</fullName>
    </recommendedName>
</protein>
<proteinExistence type="predicted"/>
<accession>A0A6N7IRG6</accession>
<dbReference type="RefSeq" id="WP_152946969.1">
    <property type="nucleotide sequence ID" value="NZ_WHYR01000026.1"/>
</dbReference>
<keyword evidence="1" id="KW-1133">Transmembrane helix</keyword>
<dbReference type="AlphaFoldDB" id="A0A6N7IRG6"/>
<dbReference type="OrthoDB" id="1808778at2"/>
<keyword evidence="1" id="KW-0472">Membrane</keyword>
<evidence type="ECO:0000313" key="4">
    <source>
        <dbReference type="Proteomes" id="UP000441717"/>
    </source>
</evidence>
<feature type="domain" description="DUF6385" evidence="2">
    <location>
        <begin position="81"/>
        <end position="163"/>
    </location>
</feature>
<dbReference type="Pfam" id="PF19912">
    <property type="entry name" value="DUF6385"/>
    <property type="match status" value="1"/>
</dbReference>
<dbReference type="EMBL" id="WHYR01000026">
    <property type="protein sequence ID" value="MQL52642.1"/>
    <property type="molecule type" value="Genomic_DNA"/>
</dbReference>
<comment type="caution">
    <text evidence="3">The sequence shown here is derived from an EMBL/GenBank/DDBJ whole genome shotgun (WGS) entry which is preliminary data.</text>
</comment>
<dbReference type="InterPro" id="IPR045965">
    <property type="entry name" value="DUF6385"/>
</dbReference>
<gene>
    <name evidence="3" type="ORF">GFC01_10285</name>
</gene>
<evidence type="ECO:0000313" key="3">
    <source>
        <dbReference type="EMBL" id="MQL52642.1"/>
    </source>
</evidence>
<organism evidence="3 4">
    <name type="scientific">Desulfofundulus thermobenzoicus</name>
    <dbReference type="NCBI Taxonomy" id="29376"/>
    <lineage>
        <taxon>Bacteria</taxon>
        <taxon>Bacillati</taxon>
        <taxon>Bacillota</taxon>
        <taxon>Clostridia</taxon>
        <taxon>Eubacteriales</taxon>
        <taxon>Peptococcaceae</taxon>
        <taxon>Desulfofundulus</taxon>
    </lineage>
</organism>
<dbReference type="Proteomes" id="UP000441717">
    <property type="component" value="Unassembled WGS sequence"/>
</dbReference>
<sequence length="163" mass="17890">MQRTGTGTGDGRIVRRDPAFGPGMAGAIIGGVAGGVLGMVALVISLVAYQKQIPDTRPLFISTVEKGLVTRDRDGHSKTRDIARIRTFSFLVRNEGPHPVVVQPELSPDGTAWSPFGELSYAIEPGEEQLFVPQYFLRYARVRFRNQIPGFDSVITVWFQGQS</sequence>
<reference evidence="3 4" key="1">
    <citation type="submission" date="2019-10" db="EMBL/GenBank/DDBJ databases">
        <title>Comparative genomics of sulfur disproportionating microorganisms.</title>
        <authorList>
            <person name="Ward L.M."/>
            <person name="Bertran E."/>
            <person name="Johnston D."/>
        </authorList>
    </citation>
    <scope>NUCLEOTIDE SEQUENCE [LARGE SCALE GENOMIC DNA]</scope>
    <source>
        <strain evidence="3 4">DSM 14055</strain>
    </source>
</reference>
<evidence type="ECO:0000256" key="1">
    <source>
        <dbReference type="SAM" id="Phobius"/>
    </source>
</evidence>
<name>A0A6N7IRG6_9FIRM</name>
<evidence type="ECO:0000259" key="2">
    <source>
        <dbReference type="Pfam" id="PF19912"/>
    </source>
</evidence>
<keyword evidence="1" id="KW-0812">Transmembrane</keyword>
<keyword evidence="4" id="KW-1185">Reference proteome</keyword>
<feature type="transmembrane region" description="Helical" evidence="1">
    <location>
        <begin position="24"/>
        <end position="49"/>
    </location>
</feature>